<evidence type="ECO:0000313" key="3">
    <source>
        <dbReference type="Proteomes" id="UP000272778"/>
    </source>
</evidence>
<dbReference type="AlphaFoldDB" id="A0A3N6MVE8"/>
<gene>
    <name evidence="2" type="ORF">D1Y85_07520</name>
</gene>
<keyword evidence="3" id="KW-1185">Reference proteome</keyword>
<dbReference type="EMBL" id="RQIS01000004">
    <property type="protein sequence ID" value="RQH07944.1"/>
    <property type="molecule type" value="Genomic_DNA"/>
</dbReference>
<organism evidence="2 3">
    <name type="scientific">Paraburkholderia dinghuensis</name>
    <dbReference type="NCBI Taxonomy" id="2305225"/>
    <lineage>
        <taxon>Bacteria</taxon>
        <taxon>Pseudomonadati</taxon>
        <taxon>Pseudomonadota</taxon>
        <taxon>Betaproteobacteria</taxon>
        <taxon>Burkholderiales</taxon>
        <taxon>Burkholderiaceae</taxon>
        <taxon>Paraburkholderia</taxon>
    </lineage>
</organism>
<dbReference type="RefSeq" id="WP_124150423.1">
    <property type="nucleotide sequence ID" value="NZ_RQIS01000004.1"/>
</dbReference>
<name>A0A3N6MVE8_9BURK</name>
<evidence type="ECO:0000256" key="1">
    <source>
        <dbReference type="SAM" id="MobiDB-lite"/>
    </source>
</evidence>
<feature type="region of interest" description="Disordered" evidence="1">
    <location>
        <begin position="1"/>
        <end position="31"/>
    </location>
</feature>
<protein>
    <submittedName>
        <fullName evidence="2">Uncharacterized protein</fullName>
    </submittedName>
</protein>
<dbReference type="Proteomes" id="UP000272778">
    <property type="component" value="Unassembled WGS sequence"/>
</dbReference>
<comment type="caution">
    <text evidence="2">The sequence shown here is derived from an EMBL/GenBank/DDBJ whole genome shotgun (WGS) entry which is preliminary data.</text>
</comment>
<accession>A0A3N6MVE8</accession>
<proteinExistence type="predicted"/>
<sequence>MAPPSLPETGRGAGHGKPHRNQISGNPQIRRPIHYNENAREENQNVVRNDDIEHILAAAQKHHGADTGSANRSVRTKCSRGMYCRAARTILDENLDDSYLSISGLNP</sequence>
<reference evidence="2 3" key="1">
    <citation type="submission" date="2018-11" db="EMBL/GenBank/DDBJ databases">
        <title>Paraburkholderia sp. DHOA04, isolated from soil.</title>
        <authorList>
            <person name="Gao Z.-H."/>
            <person name="Qiu L.-H."/>
            <person name="Fu J.-C."/>
        </authorList>
    </citation>
    <scope>NUCLEOTIDE SEQUENCE [LARGE SCALE GENOMIC DNA]</scope>
    <source>
        <strain evidence="2 3">DHOA04</strain>
    </source>
</reference>
<evidence type="ECO:0000313" key="2">
    <source>
        <dbReference type="EMBL" id="RQH07944.1"/>
    </source>
</evidence>